<dbReference type="GO" id="GO:0003677">
    <property type="term" value="F:DNA binding"/>
    <property type="evidence" value="ECO:0007669"/>
    <property type="project" value="UniProtKB-KW"/>
</dbReference>
<sequence>MTVTSRPLVRSNEDNRAEEFFQIQTITQWTEFFKSELWDRYVLQLSLTEPCLQHAKLALGAMHRSLTTDATVKEYGLFAIQQYNKAISYVVRPSKPLQPIVILVACWMFSCFEVMRGDHKVLGRHLTSGLQLISSRSGAGHGDMAPEYAPDTNAENRAIWDCLIQQFSLLDLQMTIYEPDWIAASMQYYQQPGESFSFSSISQARRHLTALLLRVIEIKRLEMRQLAGDALEKESIPSKRQTVLADLDRWSIAFESFVGRGTRTPTKEDVRAGQLLQIQHLAGSIHLSVTASDEEISYDKHLPKFQKLVSLSRALMERLEISSMKPPKIKKFLYEHGVIPSLYLAGYKCRDPVVRREAHSQLASIQRKEGMWDSDLMAKVVGHIITVEESNRLVCSSSDIPEEGRVWREFIHAGESSEPWKVIFEFRLNDGNGTRLVERSLD</sequence>
<keyword evidence="2" id="KW-0862">Zinc</keyword>
<keyword evidence="6" id="KW-0539">Nucleus</keyword>
<dbReference type="PANTHER" id="PTHR36206">
    <property type="entry name" value="ASPERCRYPTIN BIOSYNTHESIS CLUSTER-SPECIFIC TRANSCRIPTION REGULATOR ATNN-RELATED"/>
    <property type="match status" value="1"/>
</dbReference>
<evidence type="ECO:0000256" key="2">
    <source>
        <dbReference type="ARBA" id="ARBA00022833"/>
    </source>
</evidence>
<evidence type="ECO:0000256" key="3">
    <source>
        <dbReference type="ARBA" id="ARBA00023015"/>
    </source>
</evidence>
<evidence type="ECO:0000256" key="6">
    <source>
        <dbReference type="ARBA" id="ARBA00023242"/>
    </source>
</evidence>
<keyword evidence="3" id="KW-0805">Transcription regulation</keyword>
<gene>
    <name evidence="7" type="ORF">Z520_07361</name>
</gene>
<keyword evidence="8" id="KW-1185">Reference proteome</keyword>
<evidence type="ECO:0000256" key="1">
    <source>
        <dbReference type="ARBA" id="ARBA00022723"/>
    </source>
</evidence>
<dbReference type="AlphaFoldDB" id="A0A0D2IJK7"/>
<dbReference type="Proteomes" id="UP000053411">
    <property type="component" value="Unassembled WGS sequence"/>
</dbReference>
<dbReference type="InterPro" id="IPR021858">
    <property type="entry name" value="Fun_TF"/>
</dbReference>
<dbReference type="GO" id="GO:0046872">
    <property type="term" value="F:metal ion binding"/>
    <property type="evidence" value="ECO:0007669"/>
    <property type="project" value="UniProtKB-KW"/>
</dbReference>
<evidence type="ECO:0000313" key="8">
    <source>
        <dbReference type="Proteomes" id="UP000053411"/>
    </source>
</evidence>
<proteinExistence type="predicted"/>
<keyword evidence="1" id="KW-0479">Metal-binding</keyword>
<protein>
    <recommendedName>
        <fullName evidence="9">Transcription factor domain-containing protein</fullName>
    </recommendedName>
</protein>
<dbReference type="EMBL" id="KN848075">
    <property type="protein sequence ID" value="KIX97246.1"/>
    <property type="molecule type" value="Genomic_DNA"/>
</dbReference>
<keyword evidence="4" id="KW-0238">DNA-binding</keyword>
<dbReference type="InterPro" id="IPR052360">
    <property type="entry name" value="Transcr_Regulatory_Proteins"/>
</dbReference>
<evidence type="ECO:0000256" key="4">
    <source>
        <dbReference type="ARBA" id="ARBA00023125"/>
    </source>
</evidence>
<accession>A0A0D2IJK7</accession>
<dbReference type="VEuPathDB" id="FungiDB:Z520_07361"/>
<name>A0A0D2IJK7_9EURO</name>
<evidence type="ECO:0000256" key="5">
    <source>
        <dbReference type="ARBA" id="ARBA00023163"/>
    </source>
</evidence>
<reference evidence="7 8" key="1">
    <citation type="submission" date="2015-01" db="EMBL/GenBank/DDBJ databases">
        <title>The Genome Sequence of Fonsecaea multimorphosa CBS 102226.</title>
        <authorList>
            <consortium name="The Broad Institute Genomics Platform"/>
            <person name="Cuomo C."/>
            <person name="de Hoog S."/>
            <person name="Gorbushina A."/>
            <person name="Stielow B."/>
            <person name="Teixiera M."/>
            <person name="Abouelleil A."/>
            <person name="Chapman S.B."/>
            <person name="Priest M."/>
            <person name="Young S.K."/>
            <person name="Wortman J."/>
            <person name="Nusbaum C."/>
            <person name="Birren B."/>
        </authorList>
    </citation>
    <scope>NUCLEOTIDE SEQUENCE [LARGE SCALE GENOMIC DNA]</scope>
    <source>
        <strain evidence="7 8">CBS 102226</strain>
    </source>
</reference>
<dbReference type="RefSeq" id="XP_016631369.1">
    <property type="nucleotide sequence ID" value="XM_016777859.1"/>
</dbReference>
<dbReference type="Pfam" id="PF11951">
    <property type="entry name" value="Fungal_trans_2"/>
    <property type="match status" value="1"/>
</dbReference>
<evidence type="ECO:0008006" key="9">
    <source>
        <dbReference type="Google" id="ProtNLM"/>
    </source>
</evidence>
<evidence type="ECO:0000313" key="7">
    <source>
        <dbReference type="EMBL" id="KIX97246.1"/>
    </source>
</evidence>
<dbReference type="OrthoDB" id="4113928at2759"/>
<organism evidence="7 8">
    <name type="scientific">Fonsecaea multimorphosa CBS 102226</name>
    <dbReference type="NCBI Taxonomy" id="1442371"/>
    <lineage>
        <taxon>Eukaryota</taxon>
        <taxon>Fungi</taxon>
        <taxon>Dikarya</taxon>
        <taxon>Ascomycota</taxon>
        <taxon>Pezizomycotina</taxon>
        <taxon>Eurotiomycetes</taxon>
        <taxon>Chaetothyriomycetidae</taxon>
        <taxon>Chaetothyriales</taxon>
        <taxon>Herpotrichiellaceae</taxon>
        <taxon>Fonsecaea</taxon>
    </lineage>
</organism>
<keyword evidence="5" id="KW-0804">Transcription</keyword>
<dbReference type="PANTHER" id="PTHR36206:SF12">
    <property type="entry name" value="ASPERCRYPTIN BIOSYNTHESIS CLUSTER-SPECIFIC TRANSCRIPTION REGULATOR ATNN-RELATED"/>
    <property type="match status" value="1"/>
</dbReference>
<dbReference type="STRING" id="1442371.A0A0D2IJK7"/>
<dbReference type="GeneID" id="27713107"/>